<dbReference type="Pfam" id="PF04117">
    <property type="entry name" value="Mpv17_PMP22"/>
    <property type="match status" value="1"/>
</dbReference>
<evidence type="ECO:0000256" key="3">
    <source>
        <dbReference type="ARBA" id="ARBA00022692"/>
    </source>
</evidence>
<dbReference type="STRING" id="252740.A0A423VWB1"/>
<evidence type="ECO:0000256" key="1">
    <source>
        <dbReference type="ARBA" id="ARBA00004141"/>
    </source>
</evidence>
<dbReference type="InterPro" id="IPR007248">
    <property type="entry name" value="Mpv17_PMP22"/>
</dbReference>
<feature type="transmembrane region" description="Helical" evidence="6">
    <location>
        <begin position="252"/>
        <end position="270"/>
    </location>
</feature>
<dbReference type="PANTHER" id="PTHR11266">
    <property type="entry name" value="PEROXISOMAL MEMBRANE PROTEIN 2, PXMP2 MPV17"/>
    <property type="match status" value="1"/>
</dbReference>
<comment type="caution">
    <text evidence="6">Lacks conserved residue(s) required for the propagation of feature annotation.</text>
</comment>
<keyword evidence="3 6" id="KW-0812">Transmembrane</keyword>
<keyword evidence="9" id="KW-1185">Reference proteome</keyword>
<comment type="similarity">
    <text evidence="2 6">Belongs to the peroxisomal membrane protein PXMP2/4 family.</text>
</comment>
<evidence type="ECO:0008006" key="10">
    <source>
        <dbReference type="Google" id="ProtNLM"/>
    </source>
</evidence>
<organism evidence="8 9">
    <name type="scientific">Cytospora chrysosperma</name>
    <name type="common">Cytospora canker fungus</name>
    <name type="synonym">Sphaeria chrysosperma</name>
    <dbReference type="NCBI Taxonomy" id="252740"/>
    <lineage>
        <taxon>Eukaryota</taxon>
        <taxon>Fungi</taxon>
        <taxon>Dikarya</taxon>
        <taxon>Ascomycota</taxon>
        <taxon>Pezizomycotina</taxon>
        <taxon>Sordariomycetes</taxon>
        <taxon>Sordariomycetidae</taxon>
        <taxon>Diaporthales</taxon>
        <taxon>Cytosporaceae</taxon>
        <taxon>Cytospora</taxon>
    </lineage>
</organism>
<sequence length="271" mass="29522">MVLSPIATATIQAAVLGATSNIVAQAITAYRSDVWISYCSLPLTKMKTRDAPPADMRLPISQKPYIVDWVPVFQFLLFTVVSTPPNFMLPGDVSHTCLGQGFLESAYPATTTVPSREAVRSASRSNEKELDREAREGKLVEDKLSVPNTTIKFVLDQSVGAAVNTLAFSLFTHSIQQAMSHRTTGAGESAAFLVSGWGMSGGPVDYSQVDWRLVLEEAKTEFIPIMKAGWGLWPWVSLFNFVVVKSIEVRSLIGAVAGMVWGVYMSLISAR</sequence>
<dbReference type="GO" id="GO:0005778">
    <property type="term" value="C:peroxisomal membrane"/>
    <property type="evidence" value="ECO:0007669"/>
    <property type="project" value="TreeGrafter"/>
</dbReference>
<gene>
    <name evidence="8" type="ORF">VSDG_06083</name>
</gene>
<evidence type="ECO:0000256" key="2">
    <source>
        <dbReference type="ARBA" id="ARBA00006824"/>
    </source>
</evidence>
<evidence type="ECO:0000256" key="5">
    <source>
        <dbReference type="ARBA" id="ARBA00023136"/>
    </source>
</evidence>
<dbReference type="OrthoDB" id="10267969at2759"/>
<comment type="subcellular location">
    <subcellularLocation>
        <location evidence="1">Membrane</location>
        <topology evidence="1">Multi-pass membrane protein</topology>
    </subcellularLocation>
</comment>
<feature type="region of interest" description="Disordered" evidence="7">
    <location>
        <begin position="114"/>
        <end position="134"/>
    </location>
</feature>
<dbReference type="AlphaFoldDB" id="A0A423VWB1"/>
<name>A0A423VWB1_CYTCH</name>
<dbReference type="EMBL" id="LJZO01000024">
    <property type="protein sequence ID" value="ROV95368.1"/>
    <property type="molecule type" value="Genomic_DNA"/>
</dbReference>
<evidence type="ECO:0000256" key="7">
    <source>
        <dbReference type="SAM" id="MobiDB-lite"/>
    </source>
</evidence>
<evidence type="ECO:0000313" key="8">
    <source>
        <dbReference type="EMBL" id="ROV95368.1"/>
    </source>
</evidence>
<proteinExistence type="inferred from homology"/>
<reference evidence="8 9" key="1">
    <citation type="submission" date="2015-09" db="EMBL/GenBank/DDBJ databases">
        <title>Host preference determinants of Valsa canker pathogens revealed by comparative genomics.</title>
        <authorList>
            <person name="Yin Z."/>
            <person name="Huang L."/>
        </authorList>
    </citation>
    <scope>NUCLEOTIDE SEQUENCE [LARGE SCALE GENOMIC DNA]</scope>
    <source>
        <strain evidence="8 9">YSFL</strain>
    </source>
</reference>
<keyword evidence="4 6" id="KW-1133">Transmembrane helix</keyword>
<comment type="caution">
    <text evidence="8">The sequence shown here is derived from an EMBL/GenBank/DDBJ whole genome shotgun (WGS) entry which is preliminary data.</text>
</comment>
<dbReference type="PANTHER" id="PTHR11266:SF80">
    <property type="entry name" value="PEROXISOMAL MEMBRANE PROTEIN 2"/>
    <property type="match status" value="1"/>
</dbReference>
<keyword evidence="5 6" id="KW-0472">Membrane</keyword>
<dbReference type="Proteomes" id="UP000284375">
    <property type="component" value="Unassembled WGS sequence"/>
</dbReference>
<feature type="compositionally biased region" description="Basic and acidic residues" evidence="7">
    <location>
        <begin position="125"/>
        <end position="134"/>
    </location>
</feature>
<evidence type="ECO:0000256" key="6">
    <source>
        <dbReference type="RuleBase" id="RU363053"/>
    </source>
</evidence>
<evidence type="ECO:0000313" key="9">
    <source>
        <dbReference type="Proteomes" id="UP000284375"/>
    </source>
</evidence>
<protein>
    <recommendedName>
        <fullName evidence="10">Mpv17/PMP22 family protein</fullName>
    </recommendedName>
</protein>
<evidence type="ECO:0000256" key="4">
    <source>
        <dbReference type="ARBA" id="ARBA00022989"/>
    </source>
</evidence>
<accession>A0A423VWB1</accession>